<dbReference type="Proteomes" id="UP000007755">
    <property type="component" value="Unassembled WGS sequence"/>
</dbReference>
<protein>
    <submittedName>
        <fullName evidence="2">Uncharacterized protein</fullName>
    </submittedName>
</protein>
<dbReference type="InParanoid" id="F4WWW1"/>
<name>F4WWW1_ACREC</name>
<feature type="region of interest" description="Disordered" evidence="1">
    <location>
        <begin position="61"/>
        <end position="119"/>
    </location>
</feature>
<feature type="compositionally biased region" description="Basic and acidic residues" evidence="1">
    <location>
        <begin position="93"/>
        <end position="115"/>
    </location>
</feature>
<evidence type="ECO:0000313" key="2">
    <source>
        <dbReference type="EMBL" id="EGI61312.1"/>
    </source>
</evidence>
<organism evidence="3">
    <name type="scientific">Acromyrmex echinatior</name>
    <name type="common">Panamanian leafcutter ant</name>
    <name type="synonym">Acromyrmex octospinosus echinatior</name>
    <dbReference type="NCBI Taxonomy" id="103372"/>
    <lineage>
        <taxon>Eukaryota</taxon>
        <taxon>Metazoa</taxon>
        <taxon>Ecdysozoa</taxon>
        <taxon>Arthropoda</taxon>
        <taxon>Hexapoda</taxon>
        <taxon>Insecta</taxon>
        <taxon>Pterygota</taxon>
        <taxon>Neoptera</taxon>
        <taxon>Endopterygota</taxon>
        <taxon>Hymenoptera</taxon>
        <taxon>Apocrita</taxon>
        <taxon>Aculeata</taxon>
        <taxon>Formicoidea</taxon>
        <taxon>Formicidae</taxon>
        <taxon>Myrmicinae</taxon>
        <taxon>Acromyrmex</taxon>
    </lineage>
</organism>
<sequence length="157" mass="17952">MADVRGREKIAREIEKTSESIRKKHRALKIGRIEEGIALDRHFKPLVEPLRLFVDSLSVRATKRESRDEDATSASKREKKEKEEQEKEEEEGKEANETFERSTLHKSNDRSHDRAQPITSIPCAKIIPTIESLENVFETTEDSLATKGFALKATVHV</sequence>
<gene>
    <name evidence="2" type="ORF">G5I_10434</name>
</gene>
<keyword evidence="3" id="KW-1185">Reference proteome</keyword>
<evidence type="ECO:0000256" key="1">
    <source>
        <dbReference type="SAM" id="MobiDB-lite"/>
    </source>
</evidence>
<dbReference type="AlphaFoldDB" id="F4WWW1"/>
<evidence type="ECO:0000313" key="3">
    <source>
        <dbReference type="Proteomes" id="UP000007755"/>
    </source>
</evidence>
<proteinExistence type="predicted"/>
<reference evidence="2" key="1">
    <citation type="submission" date="2011-02" db="EMBL/GenBank/DDBJ databases">
        <title>The genome of the leaf-cutting ant Acromyrmex echinatior suggests key adaptations to social evolution and fungus farming.</title>
        <authorList>
            <person name="Nygaard S."/>
            <person name="Zhang G."/>
        </authorList>
    </citation>
    <scope>NUCLEOTIDE SEQUENCE</scope>
</reference>
<dbReference type="OrthoDB" id="7552280at2759"/>
<accession>F4WWW1</accession>
<dbReference type="EMBL" id="GL888416">
    <property type="protein sequence ID" value="EGI61312.1"/>
    <property type="molecule type" value="Genomic_DNA"/>
</dbReference>
<feature type="compositionally biased region" description="Basic and acidic residues" evidence="1">
    <location>
        <begin position="62"/>
        <end position="85"/>
    </location>
</feature>